<dbReference type="GO" id="GO:0051539">
    <property type="term" value="F:4 iron, 4 sulfur cluster binding"/>
    <property type="evidence" value="ECO:0007669"/>
    <property type="project" value="UniProtKB-KW"/>
</dbReference>
<protein>
    <submittedName>
        <fullName evidence="8">Electron transport protein HydN</fullName>
    </submittedName>
</protein>
<feature type="domain" description="4Fe-4S ferredoxin-type" evidence="7">
    <location>
        <begin position="86"/>
        <end position="115"/>
    </location>
</feature>
<dbReference type="Pfam" id="PF12800">
    <property type="entry name" value="Fer4_4"/>
    <property type="match status" value="1"/>
</dbReference>
<name>A0A162KKA6_9CLOT</name>
<evidence type="ECO:0000256" key="5">
    <source>
        <dbReference type="ARBA" id="ARBA00023004"/>
    </source>
</evidence>
<dbReference type="PANTHER" id="PTHR42859">
    <property type="entry name" value="OXIDOREDUCTASE"/>
    <property type="match status" value="1"/>
</dbReference>
<evidence type="ECO:0000259" key="7">
    <source>
        <dbReference type="PROSITE" id="PS51379"/>
    </source>
</evidence>
<dbReference type="Gene3D" id="3.30.70.20">
    <property type="match status" value="2"/>
</dbReference>
<comment type="caution">
    <text evidence="8">The sequence shown here is derived from an EMBL/GenBank/DDBJ whole genome shotgun (WGS) entry which is preliminary data.</text>
</comment>
<dbReference type="PANTHER" id="PTHR42859:SF10">
    <property type="entry name" value="DIMETHYLSULFOXIDE REDUCTASE CHAIN B"/>
    <property type="match status" value="1"/>
</dbReference>
<dbReference type="PROSITE" id="PS00198">
    <property type="entry name" value="4FE4S_FER_1"/>
    <property type="match status" value="1"/>
</dbReference>
<dbReference type="EMBL" id="LITT01000058">
    <property type="protein sequence ID" value="OAA83452.1"/>
    <property type="molecule type" value="Genomic_DNA"/>
</dbReference>
<proteinExistence type="predicted"/>
<keyword evidence="1" id="KW-0813">Transport</keyword>
<keyword evidence="6" id="KW-0411">Iron-sulfur</keyword>
<dbReference type="PROSITE" id="PS51379">
    <property type="entry name" value="4FE4S_FER_2"/>
    <property type="match status" value="2"/>
</dbReference>
<evidence type="ECO:0000313" key="9">
    <source>
        <dbReference type="Proteomes" id="UP000077407"/>
    </source>
</evidence>
<keyword evidence="2" id="KW-0004">4Fe-4S</keyword>
<dbReference type="OrthoDB" id="9810688at2"/>
<sequence>MKPEFNSFVIADPDKCIGCRSCEIACAAKHREDTQGKTIGTMNNKVTPRLFFVKNKGNVMPVQCRHCEDAPCLNACPVNAIVEKDGSIIINESACIGCQTCTIVCPVGAVSLLPRTQGKVVTGGIQVKVRAAAYKCDLCKEEGGEPACIKECPKEALRLVDPREDKKDRSVKAAMELLNINANL</sequence>
<dbReference type="Pfam" id="PF13247">
    <property type="entry name" value="Fer4_11"/>
    <property type="match status" value="1"/>
</dbReference>
<evidence type="ECO:0000256" key="2">
    <source>
        <dbReference type="ARBA" id="ARBA00022485"/>
    </source>
</evidence>
<evidence type="ECO:0000256" key="3">
    <source>
        <dbReference type="ARBA" id="ARBA00022723"/>
    </source>
</evidence>
<keyword evidence="4" id="KW-0249">Electron transport</keyword>
<feature type="domain" description="4Fe-4S ferredoxin-type" evidence="7">
    <location>
        <begin position="6"/>
        <end position="36"/>
    </location>
</feature>
<dbReference type="PATRIC" id="fig|1538.10.peg.3294"/>
<dbReference type="SUPFAM" id="SSF54862">
    <property type="entry name" value="4Fe-4S ferredoxins"/>
    <property type="match status" value="1"/>
</dbReference>
<evidence type="ECO:0000256" key="4">
    <source>
        <dbReference type="ARBA" id="ARBA00022982"/>
    </source>
</evidence>
<dbReference type="InterPro" id="IPR017900">
    <property type="entry name" value="4Fe4S_Fe_S_CS"/>
</dbReference>
<keyword evidence="3" id="KW-0479">Metal-binding</keyword>
<dbReference type="CDD" id="cd10554">
    <property type="entry name" value="HycB_like"/>
    <property type="match status" value="1"/>
</dbReference>
<dbReference type="RefSeq" id="WP_063556545.1">
    <property type="nucleotide sequence ID" value="NZ_LITT01000058.1"/>
</dbReference>
<gene>
    <name evidence="8" type="primary">hydN_3</name>
    <name evidence="8" type="ORF">WY13_03238</name>
</gene>
<evidence type="ECO:0000313" key="8">
    <source>
        <dbReference type="EMBL" id="OAA83452.1"/>
    </source>
</evidence>
<dbReference type="Proteomes" id="UP000077407">
    <property type="component" value="Unassembled WGS sequence"/>
</dbReference>
<organism evidence="8 9">
    <name type="scientific">Clostridium ljungdahlii</name>
    <dbReference type="NCBI Taxonomy" id="1538"/>
    <lineage>
        <taxon>Bacteria</taxon>
        <taxon>Bacillati</taxon>
        <taxon>Bacillota</taxon>
        <taxon>Clostridia</taxon>
        <taxon>Eubacteriales</taxon>
        <taxon>Clostridiaceae</taxon>
        <taxon>Clostridium</taxon>
    </lineage>
</organism>
<dbReference type="AlphaFoldDB" id="A0A162KKA6"/>
<dbReference type="GO" id="GO:0046872">
    <property type="term" value="F:metal ion binding"/>
    <property type="evidence" value="ECO:0007669"/>
    <property type="project" value="UniProtKB-KW"/>
</dbReference>
<accession>A0A162KKA6</accession>
<keyword evidence="5" id="KW-0408">Iron</keyword>
<evidence type="ECO:0000256" key="6">
    <source>
        <dbReference type="ARBA" id="ARBA00023014"/>
    </source>
</evidence>
<reference evidence="8 9" key="1">
    <citation type="journal article" date="2015" name="Biotechnol. Bioeng.">
        <title>Genome sequence and phenotypic characterization of Caulobacter segnis.</title>
        <authorList>
            <person name="Patel S."/>
            <person name="Fletcher B."/>
            <person name="Scott D.C."/>
            <person name="Ely B."/>
        </authorList>
    </citation>
    <scope>NUCLEOTIDE SEQUENCE [LARGE SCALE GENOMIC DNA]</scope>
    <source>
        <strain evidence="8 9">ERI-2</strain>
    </source>
</reference>
<dbReference type="InterPro" id="IPR050294">
    <property type="entry name" value="RnfB_subfamily"/>
</dbReference>
<dbReference type="InterPro" id="IPR017896">
    <property type="entry name" value="4Fe4S_Fe-S-bd"/>
</dbReference>
<evidence type="ECO:0000256" key="1">
    <source>
        <dbReference type="ARBA" id="ARBA00022448"/>
    </source>
</evidence>